<comment type="similarity">
    <text evidence="1">Belongs to the LysR transcriptional regulatory family.</text>
</comment>
<evidence type="ECO:0000256" key="1">
    <source>
        <dbReference type="ARBA" id="ARBA00009437"/>
    </source>
</evidence>
<reference evidence="6 7" key="1">
    <citation type="journal article" date="2020" name="Insects">
        <title>Bacteria Belonging to Pseudomonas typographi sp. nov. from the Bark Beetle Ips typographus Have Genomic Potential to Aid in the Host Ecology.</title>
        <authorList>
            <person name="Peral-Aranega E."/>
            <person name="Saati-Santamaria Z."/>
            <person name="Kolarik M."/>
            <person name="Rivas R."/>
            <person name="Garcia-Fraile P."/>
        </authorList>
    </citation>
    <scope>NUCLEOTIDE SEQUENCE [LARGE SCALE GENOMIC DNA]</scope>
    <source>
        <strain evidence="6 7">CA3A</strain>
    </source>
</reference>
<dbReference type="Gene3D" id="1.10.10.10">
    <property type="entry name" value="Winged helix-like DNA-binding domain superfamily/Winged helix DNA-binding domain"/>
    <property type="match status" value="1"/>
</dbReference>
<comment type="caution">
    <text evidence="6">The sequence shown here is derived from an EMBL/GenBank/DDBJ whole genome shotgun (WGS) entry which is preliminary data.</text>
</comment>
<dbReference type="Proteomes" id="UP000805841">
    <property type="component" value="Unassembled WGS sequence"/>
</dbReference>
<protein>
    <submittedName>
        <fullName evidence="6">LysR family transcriptional regulator</fullName>
    </submittedName>
</protein>
<dbReference type="CDD" id="cd08421">
    <property type="entry name" value="PBP2_LTTR_like_1"/>
    <property type="match status" value="1"/>
</dbReference>
<gene>
    <name evidence="6" type="ORF">HAQ05_02230</name>
</gene>
<dbReference type="InterPro" id="IPR000847">
    <property type="entry name" value="LysR_HTH_N"/>
</dbReference>
<keyword evidence="3" id="KW-0238">DNA-binding</keyword>
<evidence type="ECO:0000256" key="2">
    <source>
        <dbReference type="ARBA" id="ARBA00023015"/>
    </source>
</evidence>
<organism evidence="6 7">
    <name type="scientific">Pseudomonas typographi</name>
    <dbReference type="NCBI Taxonomy" id="2715964"/>
    <lineage>
        <taxon>Bacteria</taxon>
        <taxon>Pseudomonadati</taxon>
        <taxon>Pseudomonadota</taxon>
        <taxon>Gammaproteobacteria</taxon>
        <taxon>Pseudomonadales</taxon>
        <taxon>Pseudomonadaceae</taxon>
        <taxon>Pseudomonas</taxon>
    </lineage>
</organism>
<sequence length="312" mass="33819">MAMHFDITDFRLFINIAETSSLTRGAERSFLSVPATSNRIKNLEDNLGMRLLERSPQGVTLTQAGKTYLQHARVILAQLELLTGDLQEYAIGLKGQLRLLANTTAITEYLPPVVGEYLKTHPDVHIDMRERLSDDIVRSIRDGGADLGIVSGSVVTDGLQSVHLVSSRLMVIAPLGHPVLANGEVFFKEALQYAFVSLLEGSAIHVFLSRAAAALHTPLTIRVQVASSDAILRMVEAGAGIAIVPQAGFARLKGQQKIGSCTLLDPWAIRTFQLCAQDFDGLSSFARDFANSLIEWCRTHAAASQPAALSNS</sequence>
<dbReference type="PROSITE" id="PS50931">
    <property type="entry name" value="HTH_LYSR"/>
    <property type="match status" value="1"/>
</dbReference>
<evidence type="ECO:0000259" key="5">
    <source>
        <dbReference type="PROSITE" id="PS50931"/>
    </source>
</evidence>
<evidence type="ECO:0000313" key="7">
    <source>
        <dbReference type="Proteomes" id="UP000805841"/>
    </source>
</evidence>
<dbReference type="InterPro" id="IPR050950">
    <property type="entry name" value="HTH-type_LysR_regulators"/>
</dbReference>
<dbReference type="Gene3D" id="3.40.190.290">
    <property type="match status" value="1"/>
</dbReference>
<evidence type="ECO:0000256" key="4">
    <source>
        <dbReference type="ARBA" id="ARBA00023163"/>
    </source>
</evidence>
<dbReference type="InterPro" id="IPR036390">
    <property type="entry name" value="WH_DNA-bd_sf"/>
</dbReference>
<dbReference type="RefSeq" id="WP_190416955.1">
    <property type="nucleotide sequence ID" value="NZ_JAAOCA010000002.1"/>
</dbReference>
<dbReference type="Pfam" id="PF03466">
    <property type="entry name" value="LysR_substrate"/>
    <property type="match status" value="1"/>
</dbReference>
<name>A0ABR7YWM1_9PSED</name>
<keyword evidence="2" id="KW-0805">Transcription regulation</keyword>
<evidence type="ECO:0000256" key="3">
    <source>
        <dbReference type="ARBA" id="ARBA00023125"/>
    </source>
</evidence>
<dbReference type="PANTHER" id="PTHR30419">
    <property type="entry name" value="HTH-TYPE TRANSCRIPTIONAL REGULATOR YBHD"/>
    <property type="match status" value="1"/>
</dbReference>
<dbReference type="InterPro" id="IPR036388">
    <property type="entry name" value="WH-like_DNA-bd_sf"/>
</dbReference>
<dbReference type="InterPro" id="IPR005119">
    <property type="entry name" value="LysR_subst-bd"/>
</dbReference>
<feature type="domain" description="HTH lysR-type" evidence="5">
    <location>
        <begin position="5"/>
        <end position="62"/>
    </location>
</feature>
<proteinExistence type="inferred from homology"/>
<dbReference type="EMBL" id="JAAOCA010000002">
    <property type="protein sequence ID" value="MBD1597531.1"/>
    <property type="molecule type" value="Genomic_DNA"/>
</dbReference>
<keyword evidence="7" id="KW-1185">Reference proteome</keyword>
<accession>A0ABR7YWM1</accession>
<dbReference type="SUPFAM" id="SSF46785">
    <property type="entry name" value="Winged helix' DNA-binding domain"/>
    <property type="match status" value="1"/>
</dbReference>
<evidence type="ECO:0000313" key="6">
    <source>
        <dbReference type="EMBL" id="MBD1597531.1"/>
    </source>
</evidence>
<dbReference type="PANTHER" id="PTHR30419:SF2">
    <property type="entry name" value="LYSR FAMILY TRANSCRIPTIONAL REGULATOR"/>
    <property type="match status" value="1"/>
</dbReference>
<keyword evidence="4" id="KW-0804">Transcription</keyword>
<dbReference type="Pfam" id="PF00126">
    <property type="entry name" value="HTH_1"/>
    <property type="match status" value="1"/>
</dbReference>
<dbReference type="SUPFAM" id="SSF53850">
    <property type="entry name" value="Periplasmic binding protein-like II"/>
    <property type="match status" value="1"/>
</dbReference>